<dbReference type="Gene3D" id="3.30.310.70">
    <property type="entry name" value="TT1751-like domain"/>
    <property type="match status" value="1"/>
</dbReference>
<dbReference type="AlphaFoldDB" id="A0A6M0K1H4"/>
<protein>
    <submittedName>
        <fullName evidence="2">DUF302 domain-containing protein</fullName>
    </submittedName>
</protein>
<evidence type="ECO:0000313" key="3">
    <source>
        <dbReference type="Proteomes" id="UP000483379"/>
    </source>
</evidence>
<comment type="caution">
    <text evidence="2">The sequence shown here is derived from an EMBL/GenBank/DDBJ whole genome shotgun (WGS) entry which is preliminary data.</text>
</comment>
<dbReference type="Pfam" id="PF03625">
    <property type="entry name" value="DUF302"/>
    <property type="match status" value="1"/>
</dbReference>
<dbReference type="RefSeq" id="WP_164453703.1">
    <property type="nucleotide sequence ID" value="NZ_JAAIJQ010000045.1"/>
</dbReference>
<accession>A0A6M0K1H4</accession>
<dbReference type="SUPFAM" id="SSF103247">
    <property type="entry name" value="TT1751-like"/>
    <property type="match status" value="1"/>
</dbReference>
<gene>
    <name evidence="2" type="ORF">G3446_15315</name>
</gene>
<dbReference type="InterPro" id="IPR005180">
    <property type="entry name" value="DUF302"/>
</dbReference>
<proteinExistence type="predicted"/>
<keyword evidence="3" id="KW-1185">Reference proteome</keyword>
<dbReference type="InterPro" id="IPR035923">
    <property type="entry name" value="TT1751-like_sf"/>
</dbReference>
<dbReference type="Proteomes" id="UP000483379">
    <property type="component" value="Unassembled WGS sequence"/>
</dbReference>
<sequence length="192" mass="21417">MRFARNLLAIIGLLSVLALGYGYLRLAPALASFDPEFARVYAELGQRLLDSGDPGVAMMWSVPVEDGLTTEDVIESMKSLAISHNFLFVGESPFYKQIQAITGEEYRYVNFLSFCDARIGRMMLEYRNEYSGFMPCRIALVEDAEGNLKLYSMNLDLMIYGGKELPPDLKASAIRVRETIRAIMEGGAAGEF</sequence>
<dbReference type="CDD" id="cd14797">
    <property type="entry name" value="DUF302"/>
    <property type="match status" value="1"/>
</dbReference>
<organism evidence="2 3">
    <name type="scientific">Thiorhodococcus minor</name>
    <dbReference type="NCBI Taxonomy" id="57489"/>
    <lineage>
        <taxon>Bacteria</taxon>
        <taxon>Pseudomonadati</taxon>
        <taxon>Pseudomonadota</taxon>
        <taxon>Gammaproteobacteria</taxon>
        <taxon>Chromatiales</taxon>
        <taxon>Chromatiaceae</taxon>
        <taxon>Thiorhodococcus</taxon>
    </lineage>
</organism>
<reference evidence="2 3" key="1">
    <citation type="submission" date="2020-02" db="EMBL/GenBank/DDBJ databases">
        <title>Genome sequences of Thiorhodococcus mannitoliphagus and Thiorhodococcus minor, purple sulfur photosynthetic bacteria in the gammaproteobacterial family, Chromatiaceae.</title>
        <authorList>
            <person name="Aviles F.A."/>
            <person name="Meyer T.E."/>
            <person name="Kyndt J.A."/>
        </authorList>
    </citation>
    <scope>NUCLEOTIDE SEQUENCE [LARGE SCALE GENOMIC DNA]</scope>
    <source>
        <strain evidence="2 3">DSM 11518</strain>
    </source>
</reference>
<feature type="domain" description="DUF302" evidence="1">
    <location>
        <begin position="97"/>
        <end position="154"/>
    </location>
</feature>
<evidence type="ECO:0000313" key="2">
    <source>
        <dbReference type="EMBL" id="NEV63239.1"/>
    </source>
</evidence>
<dbReference type="EMBL" id="JAAIJQ010000045">
    <property type="protein sequence ID" value="NEV63239.1"/>
    <property type="molecule type" value="Genomic_DNA"/>
</dbReference>
<name>A0A6M0K1H4_9GAMM</name>
<evidence type="ECO:0000259" key="1">
    <source>
        <dbReference type="Pfam" id="PF03625"/>
    </source>
</evidence>